<dbReference type="RefSeq" id="XP_018283294.1">
    <property type="nucleotide sequence ID" value="XM_018437727.1"/>
</dbReference>
<gene>
    <name evidence="1" type="ORF">PHYBLDRAFT_176301</name>
</gene>
<dbReference type="GeneID" id="28998633"/>
<keyword evidence="2" id="KW-1185">Reference proteome</keyword>
<accession>A0A162N2S7</accession>
<reference evidence="2" key="1">
    <citation type="submission" date="2015-06" db="EMBL/GenBank/DDBJ databases">
        <title>Expansion of signal transduction pathways in fungi by whole-genome duplication.</title>
        <authorList>
            <consortium name="DOE Joint Genome Institute"/>
            <person name="Corrochano L.M."/>
            <person name="Kuo A."/>
            <person name="Marcet-Houben M."/>
            <person name="Polaino S."/>
            <person name="Salamov A."/>
            <person name="Villalobos J.M."/>
            <person name="Alvarez M.I."/>
            <person name="Avalos J."/>
            <person name="Benito E.P."/>
            <person name="Benoit I."/>
            <person name="Burger G."/>
            <person name="Camino L.P."/>
            <person name="Canovas D."/>
            <person name="Cerda-Olmedo E."/>
            <person name="Cheng J.-F."/>
            <person name="Dominguez A."/>
            <person name="Elias M."/>
            <person name="Eslava A.P."/>
            <person name="Glaser F."/>
            <person name="Grimwood J."/>
            <person name="Gutierrez G."/>
            <person name="Heitman J."/>
            <person name="Henrissat B."/>
            <person name="Iturriaga E.A."/>
            <person name="Lang B.F."/>
            <person name="Lavin J.L."/>
            <person name="Lee S."/>
            <person name="Li W."/>
            <person name="Lindquist E."/>
            <person name="Lopez-Garcia S."/>
            <person name="Luque E.M."/>
            <person name="Marcos A.T."/>
            <person name="Martin J."/>
            <person name="McCluskey K."/>
            <person name="Medina H.R."/>
            <person name="Miralles-Duran A."/>
            <person name="Miyazaki A."/>
            <person name="Munoz-Torres E."/>
            <person name="Oguiza J.A."/>
            <person name="Ohm R."/>
            <person name="Olmedo M."/>
            <person name="Orejas M."/>
            <person name="Ortiz-Castellanos L."/>
            <person name="Pisabarro A.G."/>
            <person name="Rodriguez-Romero J."/>
            <person name="Ruiz-Herrera J."/>
            <person name="Ruiz-Vazquez R."/>
            <person name="Sanz C."/>
            <person name="Schackwitz W."/>
            <person name="Schmutz J."/>
            <person name="Shahriari M."/>
            <person name="Shelest E."/>
            <person name="Silva-Franco F."/>
            <person name="Soanes D."/>
            <person name="Syed K."/>
            <person name="Tagua V.G."/>
            <person name="Talbot N.J."/>
            <person name="Thon M."/>
            <person name="De vries R.P."/>
            <person name="Wiebenga A."/>
            <person name="Yadav J.S."/>
            <person name="Braun E.L."/>
            <person name="Baker S."/>
            <person name="Garre V."/>
            <person name="Horwitz B."/>
            <person name="Torres-Martinez S."/>
            <person name="Idnurm A."/>
            <person name="Herrera-Estrella A."/>
            <person name="Gabaldon T."/>
            <person name="Grigoriev I.V."/>
        </authorList>
    </citation>
    <scope>NUCLEOTIDE SEQUENCE [LARGE SCALE GENOMIC DNA]</scope>
    <source>
        <strain evidence="2">NRRL 1555(-)</strain>
    </source>
</reference>
<evidence type="ECO:0000313" key="1">
    <source>
        <dbReference type="EMBL" id="OAD65254.1"/>
    </source>
</evidence>
<evidence type="ECO:0000313" key="2">
    <source>
        <dbReference type="Proteomes" id="UP000077315"/>
    </source>
</evidence>
<dbReference type="AlphaFoldDB" id="A0A162N2S7"/>
<organism evidence="1 2">
    <name type="scientific">Phycomyces blakesleeanus (strain ATCC 8743b / DSM 1359 / FGSC 10004 / NBRC 33097 / NRRL 1555)</name>
    <dbReference type="NCBI Taxonomy" id="763407"/>
    <lineage>
        <taxon>Eukaryota</taxon>
        <taxon>Fungi</taxon>
        <taxon>Fungi incertae sedis</taxon>
        <taxon>Mucoromycota</taxon>
        <taxon>Mucoromycotina</taxon>
        <taxon>Mucoromycetes</taxon>
        <taxon>Mucorales</taxon>
        <taxon>Phycomycetaceae</taxon>
        <taxon>Phycomyces</taxon>
    </lineage>
</organism>
<sequence length="150" mass="16748">MTDAATHFYEKQYSVDPINDSPVEDLLSHVPSNQFFSEATRSSMTFSLAFDGICAAVGRSPHYSSPGPDSRATVLNTLILSRIWHALRIKTVLKRFFDELCSILGRFLRRNMLSMAILSSMFSETAKRLRRVGLADSTESTDYAIATTDS</sequence>
<dbReference type="VEuPathDB" id="FungiDB:PHYBLDRAFT_176301"/>
<dbReference type="EMBL" id="KV441011">
    <property type="protein sequence ID" value="OAD65254.1"/>
    <property type="molecule type" value="Genomic_DNA"/>
</dbReference>
<proteinExistence type="predicted"/>
<name>A0A162N2S7_PHYB8</name>
<dbReference type="OrthoDB" id="2417874at2759"/>
<dbReference type="InParanoid" id="A0A162N2S7"/>
<protein>
    <submittedName>
        <fullName evidence="1">Uncharacterized protein</fullName>
    </submittedName>
</protein>
<dbReference type="Proteomes" id="UP000077315">
    <property type="component" value="Unassembled WGS sequence"/>
</dbReference>